<evidence type="ECO:0000313" key="2">
    <source>
        <dbReference type="EMBL" id="KAJ1087941.1"/>
    </source>
</evidence>
<feature type="compositionally biased region" description="Low complexity" evidence="1">
    <location>
        <begin position="128"/>
        <end position="137"/>
    </location>
</feature>
<sequence length="372" mass="39122">MFASDAQRPILLGVSSSTEGGGEGSPSRVALPAAGTHTPQPHPPYLNVLWMLPPCASPSVRVKEPRAQLTSVCVAPREASTGAARQTNTHVTNNTDVLLGAPGGQPPLLLFSQVPPLRRVEALHHLAGAPGAASASPCRAEELRRGREGSLPPARIGCRGRSHTDVSAPSPAPNPRSLGTRNRLHRARPAPFKIFLILEFPLPAEPPPPRVCLTGPPHCSSAAFIPAGRRDLKWRPSSSSRCPGAPSRTNCTILIRTRLPCSPSRGQGGRWEAAAPGESATGAAAAAPPASRCTRRGPTSPRLASHEVRGALAARVECPGLPQPRRRPGRHCQAAGGAPTRISRSGRGRSALIKRPSRPPSWLLLAFNALMI</sequence>
<dbReference type="AlphaFoldDB" id="A0AAV7L8K3"/>
<organism evidence="2 3">
    <name type="scientific">Pleurodeles waltl</name>
    <name type="common">Iberian ribbed newt</name>
    <dbReference type="NCBI Taxonomy" id="8319"/>
    <lineage>
        <taxon>Eukaryota</taxon>
        <taxon>Metazoa</taxon>
        <taxon>Chordata</taxon>
        <taxon>Craniata</taxon>
        <taxon>Vertebrata</taxon>
        <taxon>Euteleostomi</taxon>
        <taxon>Amphibia</taxon>
        <taxon>Batrachia</taxon>
        <taxon>Caudata</taxon>
        <taxon>Salamandroidea</taxon>
        <taxon>Salamandridae</taxon>
        <taxon>Pleurodelinae</taxon>
        <taxon>Pleurodeles</taxon>
    </lineage>
</organism>
<feature type="region of interest" description="Disordered" evidence="1">
    <location>
        <begin position="1"/>
        <end position="38"/>
    </location>
</feature>
<comment type="caution">
    <text evidence="2">The sequence shown here is derived from an EMBL/GenBank/DDBJ whole genome shotgun (WGS) entry which is preliminary data.</text>
</comment>
<protein>
    <submittedName>
        <fullName evidence="2">Uncharacterized protein</fullName>
    </submittedName>
</protein>
<accession>A0AAV7L8K3</accession>
<feature type="region of interest" description="Disordered" evidence="1">
    <location>
        <begin position="128"/>
        <end position="181"/>
    </location>
</feature>
<feature type="compositionally biased region" description="Low complexity" evidence="1">
    <location>
        <begin position="272"/>
        <end position="291"/>
    </location>
</feature>
<proteinExistence type="predicted"/>
<reference evidence="2" key="1">
    <citation type="journal article" date="2022" name="bioRxiv">
        <title>Sequencing and chromosome-scale assembly of the giantPleurodeles waltlgenome.</title>
        <authorList>
            <person name="Brown T."/>
            <person name="Elewa A."/>
            <person name="Iarovenko S."/>
            <person name="Subramanian E."/>
            <person name="Araus A.J."/>
            <person name="Petzold A."/>
            <person name="Susuki M."/>
            <person name="Suzuki K.-i.T."/>
            <person name="Hayashi T."/>
            <person name="Toyoda A."/>
            <person name="Oliveira C."/>
            <person name="Osipova E."/>
            <person name="Leigh N.D."/>
            <person name="Simon A."/>
            <person name="Yun M.H."/>
        </authorList>
    </citation>
    <scope>NUCLEOTIDE SEQUENCE</scope>
    <source>
        <strain evidence="2">20211129_DDA</strain>
        <tissue evidence="2">Liver</tissue>
    </source>
</reference>
<evidence type="ECO:0000256" key="1">
    <source>
        <dbReference type="SAM" id="MobiDB-lite"/>
    </source>
</evidence>
<evidence type="ECO:0000313" key="3">
    <source>
        <dbReference type="Proteomes" id="UP001066276"/>
    </source>
</evidence>
<dbReference type="EMBL" id="JANPWB010000015">
    <property type="protein sequence ID" value="KAJ1087941.1"/>
    <property type="molecule type" value="Genomic_DNA"/>
</dbReference>
<feature type="region of interest" description="Disordered" evidence="1">
    <location>
        <begin position="321"/>
        <end position="353"/>
    </location>
</feature>
<feature type="compositionally biased region" description="Basic and acidic residues" evidence="1">
    <location>
        <begin position="139"/>
        <end position="148"/>
    </location>
</feature>
<keyword evidence="3" id="KW-1185">Reference proteome</keyword>
<name>A0AAV7L8K3_PLEWA</name>
<gene>
    <name evidence="2" type="ORF">NDU88_001100</name>
</gene>
<feature type="region of interest" description="Disordered" evidence="1">
    <location>
        <begin position="262"/>
        <end position="303"/>
    </location>
</feature>
<dbReference type="Proteomes" id="UP001066276">
    <property type="component" value="Chromosome 11"/>
</dbReference>